<dbReference type="SUPFAM" id="SSF55874">
    <property type="entry name" value="ATPase domain of HSP90 chaperone/DNA topoisomerase II/histidine kinase"/>
    <property type="match status" value="1"/>
</dbReference>
<dbReference type="GO" id="GO:0004674">
    <property type="term" value="F:protein serine/threonine kinase activity"/>
    <property type="evidence" value="ECO:0007669"/>
    <property type="project" value="UniProtKB-KW"/>
</dbReference>
<dbReference type="RefSeq" id="WP_208255752.1">
    <property type="nucleotide sequence ID" value="NZ_JAGEOJ010000005.1"/>
</dbReference>
<proteinExistence type="predicted"/>
<dbReference type="Pfam" id="PF13581">
    <property type="entry name" value="HATPase_c_2"/>
    <property type="match status" value="1"/>
</dbReference>
<dbReference type="InterPro" id="IPR036890">
    <property type="entry name" value="HATPase_C_sf"/>
</dbReference>
<comment type="caution">
    <text evidence="4">The sequence shown here is derived from an EMBL/GenBank/DDBJ whole genome shotgun (WGS) entry which is preliminary data.</text>
</comment>
<dbReference type="Pfam" id="PF14417">
    <property type="entry name" value="MEDS"/>
    <property type="match status" value="1"/>
</dbReference>
<keyword evidence="1" id="KW-0418">Kinase</keyword>
<keyword evidence="1" id="KW-0723">Serine/threonine-protein kinase</keyword>
<dbReference type="InterPro" id="IPR050267">
    <property type="entry name" value="Anti-sigma-factor_SerPK"/>
</dbReference>
<feature type="domain" description="MEDS" evidence="3">
    <location>
        <begin position="17"/>
        <end position="159"/>
    </location>
</feature>
<gene>
    <name evidence="4" type="ORF">J4573_13380</name>
</gene>
<evidence type="ECO:0000259" key="2">
    <source>
        <dbReference type="Pfam" id="PF13581"/>
    </source>
</evidence>
<dbReference type="InterPro" id="IPR025847">
    <property type="entry name" value="MEDS_domain"/>
</dbReference>
<reference evidence="4" key="1">
    <citation type="submission" date="2021-03" db="EMBL/GenBank/DDBJ databases">
        <authorList>
            <person name="Kanchanasin P."/>
            <person name="Saeng-In P."/>
            <person name="Phongsopitanun W."/>
            <person name="Yuki M."/>
            <person name="Kudo T."/>
            <person name="Ohkuma M."/>
            <person name="Tanasupawat S."/>
        </authorList>
    </citation>
    <scope>NUCLEOTIDE SEQUENCE</scope>
    <source>
        <strain evidence="4">GKU 128</strain>
    </source>
</reference>
<dbReference type="PANTHER" id="PTHR35526:SF3">
    <property type="entry name" value="ANTI-SIGMA-F FACTOR RSBW"/>
    <property type="match status" value="1"/>
</dbReference>
<feature type="domain" description="Histidine kinase/HSP90-like ATPase" evidence="2">
    <location>
        <begin position="204"/>
        <end position="314"/>
    </location>
</feature>
<dbReference type="InterPro" id="IPR047718">
    <property type="entry name" value="RsbA-like_anti_sig"/>
</dbReference>
<sequence>MTLEHAASPEQSASLEHRAFLYGGMEDFLSVTVPWLREGVEADEAVIVVVQRPGLDALRDALAPYGQKVQYADSAEFYLHPVRTLRDYQGIVEQSKPRSVRALAEPVWRGQDERQTLEWVRYESLINAAFAQSGARALCPYDRTALPPAIVEQARLTHPKLVGGRGTTHENGSYLDPVAFGNGCDASLAFDRPRDAEYLPITGADLHELRTFVGDRAAAHGLDTQAARSLVTAANEVAANAVRHGIPPMGLWLWRERGDVVCEIGDNGYWRPGPLTGFIPPDSALQRGFGLWTVRLLVDLMELRAGWDGTFVRLHVHR</sequence>
<dbReference type="PANTHER" id="PTHR35526">
    <property type="entry name" value="ANTI-SIGMA-F FACTOR RSBW-RELATED"/>
    <property type="match status" value="1"/>
</dbReference>
<evidence type="ECO:0000259" key="3">
    <source>
        <dbReference type="Pfam" id="PF14417"/>
    </source>
</evidence>
<evidence type="ECO:0000313" key="4">
    <source>
        <dbReference type="EMBL" id="MBO2448089.1"/>
    </source>
</evidence>
<evidence type="ECO:0000313" key="5">
    <source>
        <dbReference type="Proteomes" id="UP000669179"/>
    </source>
</evidence>
<keyword evidence="1" id="KW-0808">Transferase</keyword>
<dbReference type="Gene3D" id="3.30.565.10">
    <property type="entry name" value="Histidine kinase-like ATPase, C-terminal domain"/>
    <property type="match status" value="1"/>
</dbReference>
<protein>
    <submittedName>
        <fullName evidence="4">MEDS domain-containing protein</fullName>
    </submittedName>
</protein>
<evidence type="ECO:0000256" key="1">
    <source>
        <dbReference type="ARBA" id="ARBA00022527"/>
    </source>
</evidence>
<name>A0A939T4E5_9ACTN</name>
<keyword evidence="5" id="KW-1185">Reference proteome</keyword>
<dbReference type="InterPro" id="IPR003594">
    <property type="entry name" value="HATPase_dom"/>
</dbReference>
<dbReference type="Proteomes" id="UP000669179">
    <property type="component" value="Unassembled WGS sequence"/>
</dbReference>
<dbReference type="EMBL" id="JAGEOJ010000005">
    <property type="protein sequence ID" value="MBO2448089.1"/>
    <property type="molecule type" value="Genomic_DNA"/>
</dbReference>
<accession>A0A939T4E5</accession>
<organism evidence="4 5">
    <name type="scientific">Actinomadura barringtoniae</name>
    <dbReference type="NCBI Taxonomy" id="1427535"/>
    <lineage>
        <taxon>Bacteria</taxon>
        <taxon>Bacillati</taxon>
        <taxon>Actinomycetota</taxon>
        <taxon>Actinomycetes</taxon>
        <taxon>Streptosporangiales</taxon>
        <taxon>Thermomonosporaceae</taxon>
        <taxon>Actinomadura</taxon>
    </lineage>
</organism>
<dbReference type="NCBIfam" id="NF041045">
    <property type="entry name" value="RsbA_anti_sig"/>
    <property type="match status" value="1"/>
</dbReference>
<dbReference type="AlphaFoldDB" id="A0A939T4E5"/>